<feature type="chain" id="PRO_5023109291" evidence="1">
    <location>
        <begin position="27"/>
        <end position="228"/>
    </location>
</feature>
<evidence type="ECO:0000256" key="1">
    <source>
        <dbReference type="SAM" id="SignalP"/>
    </source>
</evidence>
<name>A0A5C1I2G4_9SPHI</name>
<keyword evidence="3" id="KW-1185">Reference proteome</keyword>
<proteinExistence type="predicted"/>
<keyword evidence="1" id="KW-0732">Signal</keyword>
<dbReference type="KEGG" id="mrub:DEO27_021170"/>
<sequence>MKIFKVTLPISLAFVLVSVSAENARAQFVITDVIKAAATKVIKAIDLKVQRMQNQTIWLQNAQKVLENQLSKLRLDEITRWTDQQRQLYSNYYDELWRIKSVITYYQRIKDMTAKQLAMVREYRQAWAVVNRDGRFSPAELSYMEEVYAGMLDASLRNLDQIMMVINGFKTQMTDEQRLVLINKAGDRLDENYDDLHRFNEQNILLSQQRGKETGEIKTIKKLYEIPQ</sequence>
<evidence type="ECO:0000313" key="3">
    <source>
        <dbReference type="Proteomes" id="UP000251402"/>
    </source>
</evidence>
<organism evidence="2 3">
    <name type="scientific">Mucilaginibacter rubeus</name>
    <dbReference type="NCBI Taxonomy" id="2027860"/>
    <lineage>
        <taxon>Bacteria</taxon>
        <taxon>Pseudomonadati</taxon>
        <taxon>Bacteroidota</taxon>
        <taxon>Sphingobacteriia</taxon>
        <taxon>Sphingobacteriales</taxon>
        <taxon>Sphingobacteriaceae</taxon>
        <taxon>Mucilaginibacter</taxon>
    </lineage>
</organism>
<gene>
    <name evidence="2" type="ORF">DEO27_021170</name>
</gene>
<feature type="signal peptide" evidence="1">
    <location>
        <begin position="1"/>
        <end position="26"/>
    </location>
</feature>
<evidence type="ECO:0000313" key="2">
    <source>
        <dbReference type="EMBL" id="QEM12422.1"/>
    </source>
</evidence>
<reference evidence="2" key="1">
    <citation type="submission" date="2019-08" db="EMBL/GenBank/DDBJ databases">
        <title>Comparative genome analysis confer to the adaptation heavy metal polluted environment.</title>
        <authorList>
            <person name="Li Y."/>
        </authorList>
    </citation>
    <scope>NUCLEOTIDE SEQUENCE [LARGE SCALE GENOMIC DNA]</scope>
    <source>
        <strain evidence="2">P1</strain>
    </source>
</reference>
<dbReference type="EMBL" id="CP043450">
    <property type="protein sequence ID" value="QEM12422.1"/>
    <property type="molecule type" value="Genomic_DNA"/>
</dbReference>
<dbReference type="OrthoDB" id="793529at2"/>
<accession>A0A5C1I2G4</accession>
<protein>
    <submittedName>
        <fullName evidence="2">Conjugal transfer protein TraI</fullName>
    </submittedName>
</protein>
<dbReference type="AlphaFoldDB" id="A0A5C1I2G4"/>
<dbReference type="RefSeq" id="WP_112575380.1">
    <property type="nucleotide sequence ID" value="NZ_CP043450.1"/>
</dbReference>
<dbReference type="Proteomes" id="UP000251402">
    <property type="component" value="Chromosome"/>
</dbReference>